<keyword evidence="1" id="KW-0732">Signal</keyword>
<reference evidence="2 3" key="1">
    <citation type="submission" date="2016-04" db="EMBL/GenBank/DDBJ databases">
        <title>ATOL: Assembling a taxonomically balanced genome-scale reconstruction of the evolutionary history of the Enterobacteriaceae.</title>
        <authorList>
            <person name="Plunkett G.III."/>
            <person name="Neeno-Eckwall E.C."/>
            <person name="Glasner J.D."/>
            <person name="Perna N.T."/>
        </authorList>
    </citation>
    <scope>NUCLEOTIDE SEQUENCE [LARGE SCALE GENOMIC DNA]</scope>
    <source>
        <strain evidence="2 3">ATCC 700826</strain>
    </source>
</reference>
<protein>
    <recommendedName>
        <fullName evidence="4">YD repeat-containing protein</fullName>
    </recommendedName>
</protein>
<sequence length="279" mass="32507">MKSRLLLTFSFFAFSSFPLLANASAECNEVDKDINFANNTIVALEAFTGPIKSIVTTSTLPPDGRFKAIKSEIKFDECGSLTKYHASLQEYTFGNIESNIIRMSENTPYDFKYKYQLKNRDYTHTFYIHEIFSKNSQNLLDKKVSTFYNAAGETIGKDISQFTTKDNRITLETVEIKDPLDTEKKTISYEYNDQKRLLKSEEDNIVTLNFKYDENGKILRQTQSVKGFSDELKTYDFTCLEWDKYNNCLTWDLESTIKFDDNVVNYSKAVIHNRFEYYE</sequence>
<dbReference type="AlphaFoldDB" id="A0AAJ3HSB9"/>
<feature type="signal peptide" evidence="1">
    <location>
        <begin position="1"/>
        <end position="21"/>
    </location>
</feature>
<gene>
    <name evidence="2" type="ORF">M997_2329</name>
</gene>
<evidence type="ECO:0000256" key="1">
    <source>
        <dbReference type="SAM" id="SignalP"/>
    </source>
</evidence>
<name>A0AAJ3HSB9_PROHU</name>
<proteinExistence type="predicted"/>
<feature type="chain" id="PRO_5042511392" description="YD repeat-containing protein" evidence="1">
    <location>
        <begin position="22"/>
        <end position="279"/>
    </location>
</feature>
<evidence type="ECO:0000313" key="3">
    <source>
        <dbReference type="Proteomes" id="UP000078250"/>
    </source>
</evidence>
<dbReference type="Proteomes" id="UP000078250">
    <property type="component" value="Unassembled WGS sequence"/>
</dbReference>
<evidence type="ECO:0000313" key="2">
    <source>
        <dbReference type="EMBL" id="OAT46318.1"/>
    </source>
</evidence>
<dbReference type="EMBL" id="LXEV01000025">
    <property type="protein sequence ID" value="OAT46318.1"/>
    <property type="molecule type" value="Genomic_DNA"/>
</dbReference>
<dbReference type="RefSeq" id="WP_064720288.1">
    <property type="nucleotide sequence ID" value="NZ_LXEV01000025.1"/>
</dbReference>
<comment type="caution">
    <text evidence="2">The sequence shown here is derived from an EMBL/GenBank/DDBJ whole genome shotgun (WGS) entry which is preliminary data.</text>
</comment>
<organism evidence="2 3">
    <name type="scientific">Proteus hauseri ATCC 700826</name>
    <dbReference type="NCBI Taxonomy" id="1354271"/>
    <lineage>
        <taxon>Bacteria</taxon>
        <taxon>Pseudomonadati</taxon>
        <taxon>Pseudomonadota</taxon>
        <taxon>Gammaproteobacteria</taxon>
        <taxon>Enterobacterales</taxon>
        <taxon>Morganellaceae</taxon>
        <taxon>Proteus</taxon>
    </lineage>
</organism>
<evidence type="ECO:0008006" key="4">
    <source>
        <dbReference type="Google" id="ProtNLM"/>
    </source>
</evidence>
<keyword evidence="3" id="KW-1185">Reference proteome</keyword>
<accession>A0AAJ3HSB9</accession>